<keyword evidence="2" id="KW-0472">Membrane</keyword>
<gene>
    <name evidence="3" type="ORF">D3H35_14450</name>
</gene>
<proteinExistence type="predicted"/>
<evidence type="ECO:0008006" key="5">
    <source>
        <dbReference type="Google" id="ProtNLM"/>
    </source>
</evidence>
<dbReference type="SUPFAM" id="SSF81342">
    <property type="entry name" value="Transmembrane di-heme cytochromes"/>
    <property type="match status" value="1"/>
</dbReference>
<feature type="region of interest" description="Disordered" evidence="1">
    <location>
        <begin position="169"/>
        <end position="195"/>
    </location>
</feature>
<evidence type="ECO:0000256" key="2">
    <source>
        <dbReference type="SAM" id="Phobius"/>
    </source>
</evidence>
<evidence type="ECO:0000256" key="1">
    <source>
        <dbReference type="SAM" id="MobiDB-lite"/>
    </source>
</evidence>
<keyword evidence="2" id="KW-0812">Transmembrane</keyword>
<keyword evidence="2" id="KW-1133">Transmembrane helix</keyword>
<protein>
    <recommendedName>
        <fullName evidence="5">DUF4405 domain-containing protein</fullName>
    </recommendedName>
</protein>
<accession>A0A398CMD1</accession>
<dbReference type="GO" id="GO:0022904">
    <property type="term" value="P:respiratory electron transport chain"/>
    <property type="evidence" value="ECO:0007669"/>
    <property type="project" value="InterPro"/>
</dbReference>
<dbReference type="AlphaFoldDB" id="A0A398CMD1"/>
<organism evidence="3 4">
    <name type="scientific">Cohnella faecalis</name>
    <dbReference type="NCBI Taxonomy" id="2315694"/>
    <lineage>
        <taxon>Bacteria</taxon>
        <taxon>Bacillati</taxon>
        <taxon>Bacillota</taxon>
        <taxon>Bacilli</taxon>
        <taxon>Bacillales</taxon>
        <taxon>Paenibacillaceae</taxon>
        <taxon>Cohnella</taxon>
    </lineage>
</organism>
<sequence>MPEGGKGGRAMNENKKKTGFGKQLAELHRWNGWLVVLLAVTGLVLSWGAVRGWLGEGRVWIKQLHIGVGVVSGILLVMYAPLMRRHWKQIRNRPSQKRNLSVMLILLVGWLLSGIVLWQFRHLPPRWANNALVVHDLLTWVGMPYILFHSITRIQWMRRPERRTIRAEAGESAEALQPGGYRSPTRHNGLRVASS</sequence>
<comment type="caution">
    <text evidence="3">The sequence shown here is derived from an EMBL/GenBank/DDBJ whole genome shotgun (WGS) entry which is preliminary data.</text>
</comment>
<evidence type="ECO:0000313" key="4">
    <source>
        <dbReference type="Proteomes" id="UP000266340"/>
    </source>
</evidence>
<dbReference type="EMBL" id="QXJM01000039">
    <property type="protein sequence ID" value="RIE01968.1"/>
    <property type="molecule type" value="Genomic_DNA"/>
</dbReference>
<name>A0A398CMD1_9BACL</name>
<feature type="transmembrane region" description="Helical" evidence="2">
    <location>
        <begin position="132"/>
        <end position="152"/>
    </location>
</feature>
<feature type="transmembrane region" description="Helical" evidence="2">
    <location>
        <begin position="60"/>
        <end position="79"/>
    </location>
</feature>
<feature type="transmembrane region" description="Helical" evidence="2">
    <location>
        <begin position="32"/>
        <end position="54"/>
    </location>
</feature>
<dbReference type="Proteomes" id="UP000266340">
    <property type="component" value="Unassembled WGS sequence"/>
</dbReference>
<evidence type="ECO:0000313" key="3">
    <source>
        <dbReference type="EMBL" id="RIE01968.1"/>
    </source>
</evidence>
<dbReference type="InterPro" id="IPR016174">
    <property type="entry name" value="Di-haem_cyt_TM"/>
</dbReference>
<dbReference type="GO" id="GO:0016020">
    <property type="term" value="C:membrane"/>
    <property type="evidence" value="ECO:0007669"/>
    <property type="project" value="InterPro"/>
</dbReference>
<reference evidence="3 4" key="1">
    <citation type="submission" date="2018-09" db="EMBL/GenBank/DDBJ databases">
        <title>Cohnella cavernae sp. nov., isolated from a karst cave.</title>
        <authorList>
            <person name="Zhu H."/>
        </authorList>
    </citation>
    <scope>NUCLEOTIDE SEQUENCE [LARGE SCALE GENOMIC DNA]</scope>
    <source>
        <strain evidence="3 4">K2E09-144</strain>
    </source>
</reference>
<keyword evidence="4" id="KW-1185">Reference proteome</keyword>
<feature type="transmembrane region" description="Helical" evidence="2">
    <location>
        <begin position="100"/>
        <end position="120"/>
    </location>
</feature>